<dbReference type="SUPFAM" id="SSF55729">
    <property type="entry name" value="Acyl-CoA N-acyltransferases (Nat)"/>
    <property type="match status" value="1"/>
</dbReference>
<comment type="caution">
    <text evidence="2">The sequence shown here is derived from an EMBL/GenBank/DDBJ whole genome shotgun (WGS) entry which is preliminary data.</text>
</comment>
<dbReference type="Gene3D" id="3.40.630.30">
    <property type="match status" value="1"/>
</dbReference>
<dbReference type="PROSITE" id="PS51186">
    <property type="entry name" value="GNAT"/>
    <property type="match status" value="1"/>
</dbReference>
<evidence type="ECO:0000259" key="1">
    <source>
        <dbReference type="PROSITE" id="PS51186"/>
    </source>
</evidence>
<organism evidence="2 3">
    <name type="scientific">Fontibacillus phaseoli</name>
    <dbReference type="NCBI Taxonomy" id="1416533"/>
    <lineage>
        <taxon>Bacteria</taxon>
        <taxon>Bacillati</taxon>
        <taxon>Bacillota</taxon>
        <taxon>Bacilli</taxon>
        <taxon>Bacillales</taxon>
        <taxon>Paenibacillaceae</taxon>
        <taxon>Fontibacillus</taxon>
    </lineage>
</organism>
<dbReference type="Proteomes" id="UP000253090">
    <property type="component" value="Unassembled WGS sequence"/>
</dbReference>
<gene>
    <name evidence="2" type="ORF">DFP94_102169</name>
</gene>
<dbReference type="InterPro" id="IPR000182">
    <property type="entry name" value="GNAT_dom"/>
</dbReference>
<accession>A0A369BLT2</accession>
<sequence>MREYRMEDLPHIRSWVNDEDIVGNLSEIFMFPQTYHNTESFLKSMVEGNTETQGFIIAEKDTLDYIGQIDLHRLNWRNRSATLGIVIGRKEMLGQGYGREAIGLLQRFVFETLNLNRLELEVYGFNERAHRCYLSCGFKEEGRARQKIFKHGKYHDVILMSILAEEYRETAK</sequence>
<keyword evidence="3" id="KW-1185">Reference proteome</keyword>
<dbReference type="InterPro" id="IPR016181">
    <property type="entry name" value="Acyl_CoA_acyltransferase"/>
</dbReference>
<protein>
    <submittedName>
        <fullName evidence="2">RimJ/RimL family protein N-acetyltransferase</fullName>
    </submittedName>
</protein>
<keyword evidence="2" id="KW-0808">Transferase</keyword>
<name>A0A369BLT2_9BACL</name>
<proteinExistence type="predicted"/>
<evidence type="ECO:0000313" key="3">
    <source>
        <dbReference type="Proteomes" id="UP000253090"/>
    </source>
</evidence>
<evidence type="ECO:0000313" key="2">
    <source>
        <dbReference type="EMBL" id="RCX21417.1"/>
    </source>
</evidence>
<dbReference type="AlphaFoldDB" id="A0A369BLT2"/>
<feature type="domain" description="N-acetyltransferase" evidence="1">
    <location>
        <begin position="1"/>
        <end position="165"/>
    </location>
</feature>
<dbReference type="EMBL" id="QPJW01000002">
    <property type="protein sequence ID" value="RCX21417.1"/>
    <property type="molecule type" value="Genomic_DNA"/>
</dbReference>
<dbReference type="Pfam" id="PF13302">
    <property type="entry name" value="Acetyltransf_3"/>
    <property type="match status" value="1"/>
</dbReference>
<reference evidence="2 3" key="1">
    <citation type="submission" date="2018-07" db="EMBL/GenBank/DDBJ databases">
        <title>Genomic Encyclopedia of Type Strains, Phase III (KMG-III): the genomes of soil and plant-associated and newly described type strains.</title>
        <authorList>
            <person name="Whitman W."/>
        </authorList>
    </citation>
    <scope>NUCLEOTIDE SEQUENCE [LARGE SCALE GENOMIC DNA]</scope>
    <source>
        <strain evidence="2 3">CECT 8333</strain>
    </source>
</reference>
<dbReference type="GO" id="GO:0016747">
    <property type="term" value="F:acyltransferase activity, transferring groups other than amino-acyl groups"/>
    <property type="evidence" value="ECO:0007669"/>
    <property type="project" value="InterPro"/>
</dbReference>
<dbReference type="PANTHER" id="PTHR43415:SF3">
    <property type="entry name" value="GNAT-FAMILY ACETYLTRANSFERASE"/>
    <property type="match status" value="1"/>
</dbReference>
<dbReference type="PANTHER" id="PTHR43415">
    <property type="entry name" value="SPERMIDINE N(1)-ACETYLTRANSFERASE"/>
    <property type="match status" value="1"/>
</dbReference>